<dbReference type="GO" id="GO:0051607">
    <property type="term" value="P:defense response to virus"/>
    <property type="evidence" value="ECO:0007669"/>
    <property type="project" value="UniProtKB-KW"/>
</dbReference>
<gene>
    <name evidence="3" type="ORF">SAMN02745130_02746</name>
</gene>
<keyword evidence="1" id="KW-0051">Antiviral defense</keyword>
<dbReference type="STRING" id="92487.SAMN02745130_02746"/>
<dbReference type="InterPro" id="IPR052216">
    <property type="entry name" value="CRISPR_Csm3_endoribonuclease"/>
</dbReference>
<evidence type="ECO:0000313" key="4">
    <source>
        <dbReference type="Proteomes" id="UP000190460"/>
    </source>
</evidence>
<dbReference type="CDD" id="cd09726">
    <property type="entry name" value="RAMP_I_III"/>
    <property type="match status" value="1"/>
</dbReference>
<dbReference type="InterPro" id="IPR005537">
    <property type="entry name" value="RAMP_III_fam"/>
</dbReference>
<evidence type="ECO:0000259" key="2">
    <source>
        <dbReference type="Pfam" id="PF03787"/>
    </source>
</evidence>
<dbReference type="EMBL" id="FUYB01000015">
    <property type="protein sequence ID" value="SKA86862.1"/>
    <property type="molecule type" value="Genomic_DNA"/>
</dbReference>
<feature type="domain" description="CRISPR type III-associated protein" evidence="2">
    <location>
        <begin position="7"/>
        <end position="192"/>
    </location>
</feature>
<organism evidence="3 4">
    <name type="scientific">Thiothrix eikelboomii</name>
    <dbReference type="NCBI Taxonomy" id="92487"/>
    <lineage>
        <taxon>Bacteria</taxon>
        <taxon>Pseudomonadati</taxon>
        <taxon>Pseudomonadota</taxon>
        <taxon>Gammaproteobacteria</taxon>
        <taxon>Thiotrichales</taxon>
        <taxon>Thiotrichaceae</taxon>
        <taxon>Thiothrix</taxon>
    </lineage>
</organism>
<dbReference type="OrthoDB" id="5504557at2"/>
<proteinExistence type="predicted"/>
<dbReference type="Proteomes" id="UP000190460">
    <property type="component" value="Unassembled WGS sequence"/>
</dbReference>
<dbReference type="PANTHER" id="PTHR35579:SF3">
    <property type="entry name" value="CRISPR SYSTEM CMS ENDORIBONUCLEASE CSM3"/>
    <property type="match status" value="1"/>
</dbReference>
<name>A0A1T4XB44_9GAMM</name>
<keyword evidence="4" id="KW-1185">Reference proteome</keyword>
<evidence type="ECO:0000313" key="3">
    <source>
        <dbReference type="EMBL" id="SKA86862.1"/>
    </source>
</evidence>
<reference evidence="4" key="1">
    <citation type="submission" date="2017-02" db="EMBL/GenBank/DDBJ databases">
        <authorList>
            <person name="Varghese N."/>
            <person name="Submissions S."/>
        </authorList>
    </citation>
    <scope>NUCLEOTIDE SEQUENCE [LARGE SCALE GENOMIC DNA]</scope>
    <source>
        <strain evidence="4">ATCC 49788</strain>
    </source>
</reference>
<accession>A0A1T4XB44</accession>
<dbReference type="Pfam" id="PF03787">
    <property type="entry name" value="RAMPs"/>
    <property type="match status" value="1"/>
</dbReference>
<evidence type="ECO:0000256" key="1">
    <source>
        <dbReference type="ARBA" id="ARBA00023118"/>
    </source>
</evidence>
<dbReference type="PANTHER" id="PTHR35579">
    <property type="entry name" value="CRISPR SYSTEM CMS ENDORIBONUCLEASE CSM3"/>
    <property type="match status" value="1"/>
</dbReference>
<dbReference type="RefSeq" id="WP_078923200.1">
    <property type="nucleotide sequence ID" value="NZ_FUYB01000015.1"/>
</dbReference>
<sequence>MSYQLKIDIQSYWHPGTGSGRGSDVDAVTHRDKDDLPCLPGKSLKGILRDAVSRWEQFTQANTSPPSLANKLFGAGADDGDTWLGLVRVSDAVLADDIRYYLIKSAKDEGGKNSLIPSLYRSIHATAIEHETGTAVNKSLRGMEVVIPLTLYATLDEVPNAEHKIPNWHKTIEQSLNLIQAVGAHRSRGLGRAVVTLEDK</sequence>
<protein>
    <submittedName>
        <fullName evidence="3">CRISPR/Cas system CSM-associated protein Csm3, group 7 of RAMP superfamily</fullName>
    </submittedName>
</protein>
<dbReference type="AlphaFoldDB" id="A0A1T4XB44"/>